<dbReference type="Proteomes" id="UP000663862">
    <property type="component" value="Unassembled WGS sequence"/>
</dbReference>
<evidence type="ECO:0000259" key="6">
    <source>
        <dbReference type="PROSITE" id="PS50011"/>
    </source>
</evidence>
<evidence type="ECO:0000256" key="5">
    <source>
        <dbReference type="PROSITE-ProRule" id="PRU10141"/>
    </source>
</evidence>
<evidence type="ECO:0000256" key="4">
    <source>
        <dbReference type="ARBA" id="ARBA00022840"/>
    </source>
</evidence>
<evidence type="ECO:0000256" key="3">
    <source>
        <dbReference type="ARBA" id="ARBA00022777"/>
    </source>
</evidence>
<dbReference type="PROSITE" id="PS50011">
    <property type="entry name" value="PROTEIN_KINASE_DOM"/>
    <property type="match status" value="1"/>
</dbReference>
<dbReference type="PANTHER" id="PTHR44329:SF288">
    <property type="entry name" value="MITOGEN-ACTIVATED PROTEIN KINASE KINASE KINASE 20"/>
    <property type="match status" value="1"/>
</dbReference>
<dbReference type="PANTHER" id="PTHR44329">
    <property type="entry name" value="SERINE/THREONINE-PROTEIN KINASE TNNI3K-RELATED"/>
    <property type="match status" value="1"/>
</dbReference>
<organism evidence="7 8">
    <name type="scientific">Rotaria socialis</name>
    <dbReference type="NCBI Taxonomy" id="392032"/>
    <lineage>
        <taxon>Eukaryota</taxon>
        <taxon>Metazoa</taxon>
        <taxon>Spiralia</taxon>
        <taxon>Gnathifera</taxon>
        <taxon>Rotifera</taxon>
        <taxon>Eurotatoria</taxon>
        <taxon>Bdelloidea</taxon>
        <taxon>Philodinida</taxon>
        <taxon>Philodinidae</taxon>
        <taxon>Rotaria</taxon>
    </lineage>
</organism>
<dbReference type="InterPro" id="IPR000719">
    <property type="entry name" value="Prot_kinase_dom"/>
</dbReference>
<evidence type="ECO:0000313" key="8">
    <source>
        <dbReference type="Proteomes" id="UP000663862"/>
    </source>
</evidence>
<name>A0A820GML9_9BILA</name>
<feature type="binding site" evidence="5">
    <location>
        <position position="71"/>
    </location>
    <ligand>
        <name>ATP</name>
        <dbReference type="ChEBI" id="CHEBI:30616"/>
    </ligand>
</feature>
<gene>
    <name evidence="7" type="ORF">TSG867_LOCUS4925</name>
</gene>
<keyword evidence="1" id="KW-0808">Transferase</keyword>
<dbReference type="Gene3D" id="1.10.510.10">
    <property type="entry name" value="Transferase(Phosphotransferase) domain 1"/>
    <property type="match status" value="1"/>
</dbReference>
<evidence type="ECO:0000313" key="7">
    <source>
        <dbReference type="EMBL" id="CAF4280119.1"/>
    </source>
</evidence>
<dbReference type="SUPFAM" id="SSF56112">
    <property type="entry name" value="Protein kinase-like (PK-like)"/>
    <property type="match status" value="1"/>
</dbReference>
<feature type="domain" description="Protein kinase" evidence="6">
    <location>
        <begin position="42"/>
        <end position="188"/>
    </location>
</feature>
<keyword evidence="4 5" id="KW-0067">ATP-binding</keyword>
<protein>
    <recommendedName>
        <fullName evidence="6">Protein kinase domain-containing protein</fullName>
    </recommendedName>
</protein>
<evidence type="ECO:0000256" key="2">
    <source>
        <dbReference type="ARBA" id="ARBA00022741"/>
    </source>
</evidence>
<dbReference type="InterPro" id="IPR051681">
    <property type="entry name" value="Ser/Thr_Kinases-Pseudokinases"/>
</dbReference>
<evidence type="ECO:0000256" key="1">
    <source>
        <dbReference type="ARBA" id="ARBA00022679"/>
    </source>
</evidence>
<reference evidence="7" key="1">
    <citation type="submission" date="2021-02" db="EMBL/GenBank/DDBJ databases">
        <authorList>
            <person name="Nowell W R."/>
        </authorList>
    </citation>
    <scope>NUCLEOTIDE SEQUENCE</scope>
</reference>
<comment type="caution">
    <text evidence="7">The sequence shown here is derived from an EMBL/GenBank/DDBJ whole genome shotgun (WGS) entry which is preliminary data.</text>
</comment>
<keyword evidence="3" id="KW-0418">Kinase</keyword>
<dbReference type="AlphaFoldDB" id="A0A820GML9"/>
<dbReference type="InterPro" id="IPR001245">
    <property type="entry name" value="Ser-Thr/Tyr_kinase_cat_dom"/>
</dbReference>
<sequence>MHKMIHEKFESACHHLEQKLCIPSDSSQEKYDFLHIPLKDLSIQKNLLGTGGFAHVYKGIWFTYYDQVAIKVLRINDLLDNSESQIQSDFYQEISTLYKTHYEHVVTVLGACIEPIFYAIIMRYMPLSSLYDVLHKTKPDITLSWLDRYSFTWQMTKSINYSHNLNPSIIHRDIKSMIFNATQCIGTT</sequence>
<proteinExistence type="predicted"/>
<dbReference type="InterPro" id="IPR011009">
    <property type="entry name" value="Kinase-like_dom_sf"/>
</dbReference>
<dbReference type="PROSITE" id="PS00107">
    <property type="entry name" value="PROTEIN_KINASE_ATP"/>
    <property type="match status" value="1"/>
</dbReference>
<accession>A0A820GML9</accession>
<dbReference type="GO" id="GO:0004674">
    <property type="term" value="F:protein serine/threonine kinase activity"/>
    <property type="evidence" value="ECO:0007669"/>
    <property type="project" value="TreeGrafter"/>
</dbReference>
<dbReference type="InterPro" id="IPR017441">
    <property type="entry name" value="Protein_kinase_ATP_BS"/>
</dbReference>
<dbReference type="EMBL" id="CAJOBQ010000165">
    <property type="protein sequence ID" value="CAF4280119.1"/>
    <property type="molecule type" value="Genomic_DNA"/>
</dbReference>
<dbReference type="GO" id="GO:0005524">
    <property type="term" value="F:ATP binding"/>
    <property type="evidence" value="ECO:0007669"/>
    <property type="project" value="UniProtKB-UniRule"/>
</dbReference>
<dbReference type="Pfam" id="PF07714">
    <property type="entry name" value="PK_Tyr_Ser-Thr"/>
    <property type="match status" value="1"/>
</dbReference>
<keyword evidence="2 5" id="KW-0547">Nucleotide-binding</keyword>